<dbReference type="InterPro" id="IPR008927">
    <property type="entry name" value="6-PGluconate_DH-like_C_sf"/>
</dbReference>
<dbReference type="Gene3D" id="3.40.50.720">
    <property type="entry name" value="NAD(P)-binding Rossmann-like Domain"/>
    <property type="match status" value="1"/>
</dbReference>
<dbReference type="Pfam" id="PF01232">
    <property type="entry name" value="Mannitol_dh"/>
    <property type="match status" value="1"/>
</dbReference>
<dbReference type="KEGG" id="ptp:RCA23_c02910"/>
<dbReference type="RefSeq" id="WP_044048735.1">
    <property type="nucleotide sequence ID" value="NZ_CP003984.1"/>
</dbReference>
<dbReference type="InterPro" id="IPR036291">
    <property type="entry name" value="NAD(P)-bd_dom_sf"/>
</dbReference>
<dbReference type="EMBL" id="CP003984">
    <property type="protein sequence ID" value="AII85855.1"/>
    <property type="molecule type" value="Genomic_DNA"/>
</dbReference>
<dbReference type="InterPro" id="IPR013131">
    <property type="entry name" value="Mannitol_DH_N"/>
</dbReference>
<keyword evidence="1 4" id="KW-0560">Oxidoreductase</keyword>
<dbReference type="Pfam" id="PF08125">
    <property type="entry name" value="Mannitol_dh_C"/>
    <property type="match status" value="1"/>
</dbReference>
<dbReference type="PANTHER" id="PTHR43362:SF1">
    <property type="entry name" value="MANNITOL DEHYDROGENASE 2-RELATED"/>
    <property type="match status" value="1"/>
</dbReference>
<dbReference type="Gene3D" id="1.10.1040.10">
    <property type="entry name" value="N-(1-d-carboxylethyl)-l-norvaline Dehydrogenase, domain 2"/>
    <property type="match status" value="1"/>
</dbReference>
<evidence type="ECO:0000313" key="4">
    <source>
        <dbReference type="EMBL" id="AII85855.1"/>
    </source>
</evidence>
<dbReference type="Proteomes" id="UP000028680">
    <property type="component" value="Chromosome"/>
</dbReference>
<evidence type="ECO:0000256" key="1">
    <source>
        <dbReference type="ARBA" id="ARBA00023002"/>
    </source>
</evidence>
<sequence>MRQIVHFGLGNFARAHLLDYTADAGGDWQVIGVNLRSSTTRDGLAAQDYAYALKVQGVGVKQIAVINTILLASEGQQPILQAMAHADIISATVTEKGYHLDQHGQLDLQDPVIAADLTSLPLRGLIGFIAHDLAQRDRPVTILSCDNRPGNGDALRQAVQQFAQAAHLTIDWSLARFPNAMVDRITPATTDLIRQECNDPMAVPTEAFREWVIEDCFAGPRPDWPDVQFVQDVRPHELRKLRMLNGAHSFLAYAGLAQGYDFVHEAISDLQLRRQALSLMMEAGATLPQDIQDQVPAYAQALLVRFDNTELAHRLDQIAMDGSQKLPYRILDTLRLGATPVMISAVRAWMSYCIAQTALGKKLNDPLAEEIARAAISARPERQLLQLIGAEDLAPLILE</sequence>
<dbReference type="InterPro" id="IPR000669">
    <property type="entry name" value="Mannitol_DH"/>
</dbReference>
<dbReference type="AlphaFoldDB" id="A0AAN0VH93"/>
<dbReference type="EC" id="1.1.1.57" evidence="4"/>
<keyword evidence="5" id="KW-1185">Reference proteome</keyword>
<proteinExistence type="predicted"/>
<dbReference type="SUPFAM" id="SSF51735">
    <property type="entry name" value="NAD(P)-binding Rossmann-fold domains"/>
    <property type="match status" value="1"/>
</dbReference>
<organism evidence="4 5">
    <name type="scientific">Planktomarina temperata RCA23</name>
    <dbReference type="NCBI Taxonomy" id="666509"/>
    <lineage>
        <taxon>Bacteria</taxon>
        <taxon>Pseudomonadati</taxon>
        <taxon>Pseudomonadota</taxon>
        <taxon>Alphaproteobacteria</taxon>
        <taxon>Rhodobacterales</taxon>
        <taxon>Paracoccaceae</taxon>
        <taxon>Planktomarina</taxon>
    </lineage>
</organism>
<evidence type="ECO:0000259" key="3">
    <source>
        <dbReference type="Pfam" id="PF08125"/>
    </source>
</evidence>
<evidence type="ECO:0000313" key="5">
    <source>
        <dbReference type="Proteomes" id="UP000028680"/>
    </source>
</evidence>
<feature type="domain" description="Mannitol dehydrogenase C-terminal" evidence="3">
    <location>
        <begin position="232"/>
        <end position="379"/>
    </location>
</feature>
<dbReference type="SUPFAM" id="SSF48179">
    <property type="entry name" value="6-phosphogluconate dehydrogenase C-terminal domain-like"/>
    <property type="match status" value="1"/>
</dbReference>
<name>A0AAN0VH93_9RHOB</name>
<dbReference type="InterPro" id="IPR013328">
    <property type="entry name" value="6PGD_dom2"/>
</dbReference>
<dbReference type="PANTHER" id="PTHR43362">
    <property type="entry name" value="MANNITOL DEHYDROGENASE DSF1-RELATED"/>
    <property type="match status" value="1"/>
</dbReference>
<dbReference type="InterPro" id="IPR013118">
    <property type="entry name" value="Mannitol_DH_C"/>
</dbReference>
<dbReference type="PRINTS" id="PR00084">
    <property type="entry name" value="MTLDHDRGNASE"/>
</dbReference>
<protein>
    <submittedName>
        <fullName evidence="4">D-mannonate oxidoreductase UxuB</fullName>
        <ecNumber evidence="4">1.1.1.57</ecNumber>
    </submittedName>
</protein>
<evidence type="ECO:0000259" key="2">
    <source>
        <dbReference type="Pfam" id="PF01232"/>
    </source>
</evidence>
<feature type="domain" description="Mannitol dehydrogenase N-terminal" evidence="2">
    <location>
        <begin position="3"/>
        <end position="224"/>
    </location>
</feature>
<reference evidence="4 5" key="1">
    <citation type="journal article" date="2014" name="ISME J.">
        <title>Adaptation of an abundant Roseobacter RCA organism to pelagic systems revealed by genomic and transcriptomic analyses.</title>
        <authorList>
            <person name="Voget S."/>
            <person name="Wemheuer B."/>
            <person name="Brinkhoff T."/>
            <person name="Vollmers J."/>
            <person name="Dietrich S."/>
            <person name="Giebel H.A."/>
            <person name="Beardsley C."/>
            <person name="Sardemann C."/>
            <person name="Bakenhus I."/>
            <person name="Billerbeck S."/>
            <person name="Daniel R."/>
            <person name="Simon M."/>
        </authorList>
    </citation>
    <scope>NUCLEOTIDE SEQUENCE [LARGE SCALE GENOMIC DNA]</scope>
    <source>
        <strain evidence="4 5">RCA23</strain>
    </source>
</reference>
<dbReference type="GO" id="GO:0008866">
    <property type="term" value="F:fructuronate reductase activity"/>
    <property type="evidence" value="ECO:0007669"/>
    <property type="project" value="UniProtKB-EC"/>
</dbReference>
<dbReference type="InterPro" id="IPR050988">
    <property type="entry name" value="Mannitol_DH/Oxidoreductase"/>
</dbReference>
<gene>
    <name evidence="4" type="primary">uxuB</name>
    <name evidence="4" type="ORF">RCA23_c02910</name>
</gene>
<accession>A0AAN0VH93</accession>